<dbReference type="EMBL" id="RWGY01001059">
    <property type="protein sequence ID" value="TVT97163.1"/>
    <property type="molecule type" value="Genomic_DNA"/>
</dbReference>
<protein>
    <recommendedName>
        <fullName evidence="1">F-box/LRR-repeat protein 15/At3g58940/PEG3-like LRR domain-containing protein</fullName>
    </recommendedName>
</protein>
<dbReference type="Pfam" id="PF24758">
    <property type="entry name" value="LRR_At5g56370"/>
    <property type="match status" value="1"/>
</dbReference>
<dbReference type="AlphaFoldDB" id="A0A5J9SED8"/>
<evidence type="ECO:0000313" key="3">
    <source>
        <dbReference type="Proteomes" id="UP000324897"/>
    </source>
</evidence>
<feature type="domain" description="F-box/LRR-repeat protein 15/At3g58940/PEG3-like LRR" evidence="1">
    <location>
        <begin position="208"/>
        <end position="348"/>
    </location>
</feature>
<name>A0A5J9SED8_9POAL</name>
<evidence type="ECO:0000259" key="1">
    <source>
        <dbReference type="Pfam" id="PF24758"/>
    </source>
</evidence>
<keyword evidence="3" id="KW-1185">Reference proteome</keyword>
<accession>A0A5J9SED8</accession>
<dbReference type="Proteomes" id="UP000324897">
    <property type="component" value="Unassembled WGS sequence"/>
</dbReference>
<sequence length="388" mass="42692">MLGDLLQTCTSAIEILMAEEGVSGGETEHISEQTTEAIILQILMAEESGSGGGTDSISEQATEILMVEDGGSGSKTDHFSKQETEIVTANEAGSSGGTARKSEEATEILMDEEGGSGGGTDRISDLPNSILHSIMLQLPGGTAEAVRTSVLAKRWRYIWAHLPELSFRGDCRVETAQAAYLAPTIKRLKVDMLTSSYSPHRIFADRVSSWLHLASKRLAGELSIRVSRYSERRREVVLPVCEMATTINMELRAYTLRFALQPTDMFSALAILRIQSAYVDARELQGLLAHHCPRLKQLILDTITLLDGARALSIHSNSLQQLEIDTEYNAKVEIVAPELQAFYPHYQSQFDIPASPKLSDVDWSSSYLYNPQLHSFGVAGRHIQRLVL</sequence>
<gene>
    <name evidence="2" type="ORF">EJB05_57599</name>
</gene>
<evidence type="ECO:0000313" key="2">
    <source>
        <dbReference type="EMBL" id="TVT97163.1"/>
    </source>
</evidence>
<dbReference type="Gramene" id="TVT97163">
    <property type="protein sequence ID" value="TVT97163"/>
    <property type="gene ID" value="EJB05_57599"/>
</dbReference>
<dbReference type="CDD" id="cd22160">
    <property type="entry name" value="F-box_AtFBL13-like"/>
    <property type="match status" value="1"/>
</dbReference>
<comment type="caution">
    <text evidence="2">The sequence shown here is derived from an EMBL/GenBank/DDBJ whole genome shotgun (WGS) entry which is preliminary data.</text>
</comment>
<dbReference type="OrthoDB" id="594804at2759"/>
<feature type="non-terminal residue" evidence="2">
    <location>
        <position position="1"/>
    </location>
</feature>
<dbReference type="InterPro" id="IPR055411">
    <property type="entry name" value="LRR_FXL15/At3g58940/PEG3-like"/>
</dbReference>
<organism evidence="2 3">
    <name type="scientific">Eragrostis curvula</name>
    <name type="common">weeping love grass</name>
    <dbReference type="NCBI Taxonomy" id="38414"/>
    <lineage>
        <taxon>Eukaryota</taxon>
        <taxon>Viridiplantae</taxon>
        <taxon>Streptophyta</taxon>
        <taxon>Embryophyta</taxon>
        <taxon>Tracheophyta</taxon>
        <taxon>Spermatophyta</taxon>
        <taxon>Magnoliopsida</taxon>
        <taxon>Liliopsida</taxon>
        <taxon>Poales</taxon>
        <taxon>Poaceae</taxon>
        <taxon>PACMAD clade</taxon>
        <taxon>Chloridoideae</taxon>
        <taxon>Eragrostideae</taxon>
        <taxon>Eragrostidinae</taxon>
        <taxon>Eragrostis</taxon>
    </lineage>
</organism>
<dbReference type="InterPro" id="IPR036047">
    <property type="entry name" value="F-box-like_dom_sf"/>
</dbReference>
<dbReference type="InterPro" id="IPR053781">
    <property type="entry name" value="F-box_AtFBL13-like"/>
</dbReference>
<reference evidence="2 3" key="1">
    <citation type="journal article" date="2019" name="Sci. Rep.">
        <title>A high-quality genome of Eragrostis curvula grass provides insights into Poaceae evolution and supports new strategies to enhance forage quality.</title>
        <authorList>
            <person name="Carballo J."/>
            <person name="Santos B.A.C.M."/>
            <person name="Zappacosta D."/>
            <person name="Garbus I."/>
            <person name="Selva J.P."/>
            <person name="Gallo C.A."/>
            <person name="Diaz A."/>
            <person name="Albertini E."/>
            <person name="Caccamo M."/>
            <person name="Echenique V."/>
        </authorList>
    </citation>
    <scope>NUCLEOTIDE SEQUENCE [LARGE SCALE GENOMIC DNA]</scope>
    <source>
        <strain evidence="3">cv. Victoria</strain>
        <tissue evidence="2">Leaf</tissue>
    </source>
</reference>
<proteinExistence type="predicted"/>
<dbReference type="PANTHER" id="PTHR34709">
    <property type="entry name" value="OS10G0396666 PROTEIN"/>
    <property type="match status" value="1"/>
</dbReference>
<dbReference type="PANTHER" id="PTHR34709:SF72">
    <property type="entry name" value="OS07G0130000 PROTEIN"/>
    <property type="match status" value="1"/>
</dbReference>
<dbReference type="SUPFAM" id="SSF81383">
    <property type="entry name" value="F-box domain"/>
    <property type="match status" value="1"/>
</dbReference>
<dbReference type="InterPro" id="IPR055312">
    <property type="entry name" value="FBL15-like"/>
</dbReference>